<dbReference type="Proteomes" id="UP000756132">
    <property type="component" value="Chromosome 9"/>
</dbReference>
<reference evidence="2" key="1">
    <citation type="submission" date="2021-12" db="EMBL/GenBank/DDBJ databases">
        <authorList>
            <person name="Zaccaron A."/>
            <person name="Stergiopoulos I."/>
        </authorList>
    </citation>
    <scope>NUCLEOTIDE SEQUENCE</scope>
    <source>
        <strain evidence="2">Race5_Kim</strain>
    </source>
</reference>
<dbReference type="PANTHER" id="PTHR28258:SF1">
    <property type="entry name" value="VACUOLAR SEGREGATION PROTEIN 7"/>
    <property type="match status" value="1"/>
</dbReference>
<proteinExistence type="predicted"/>
<feature type="compositionally biased region" description="Polar residues" evidence="1">
    <location>
        <begin position="287"/>
        <end position="303"/>
    </location>
</feature>
<keyword evidence="3" id="KW-1185">Reference proteome</keyword>
<dbReference type="GO" id="GO:0010513">
    <property type="term" value="P:positive regulation of phosphatidylinositol biosynthetic process"/>
    <property type="evidence" value="ECO:0007669"/>
    <property type="project" value="TreeGrafter"/>
</dbReference>
<dbReference type="GO" id="GO:0000329">
    <property type="term" value="C:fungal-type vacuole membrane"/>
    <property type="evidence" value="ECO:0007669"/>
    <property type="project" value="TreeGrafter"/>
</dbReference>
<feature type="compositionally biased region" description="Polar residues" evidence="1">
    <location>
        <begin position="311"/>
        <end position="322"/>
    </location>
</feature>
<feature type="compositionally biased region" description="Polar residues" evidence="1">
    <location>
        <begin position="55"/>
        <end position="82"/>
    </location>
</feature>
<dbReference type="RefSeq" id="XP_047766789.1">
    <property type="nucleotide sequence ID" value="XM_047908551.1"/>
</dbReference>
<evidence type="ECO:0000313" key="2">
    <source>
        <dbReference type="EMBL" id="UJO22423.1"/>
    </source>
</evidence>
<evidence type="ECO:0000313" key="3">
    <source>
        <dbReference type="Proteomes" id="UP000756132"/>
    </source>
</evidence>
<feature type="region of interest" description="Disordered" evidence="1">
    <location>
        <begin position="720"/>
        <end position="785"/>
    </location>
</feature>
<feature type="compositionally biased region" description="Basic and acidic residues" evidence="1">
    <location>
        <begin position="919"/>
        <end position="929"/>
    </location>
</feature>
<feature type="compositionally biased region" description="Polar residues" evidence="1">
    <location>
        <begin position="352"/>
        <end position="361"/>
    </location>
</feature>
<feature type="region of interest" description="Disordered" evidence="1">
    <location>
        <begin position="491"/>
        <end position="618"/>
    </location>
</feature>
<feature type="compositionally biased region" description="Low complexity" evidence="1">
    <location>
        <begin position="558"/>
        <end position="570"/>
    </location>
</feature>
<evidence type="ECO:0000256" key="1">
    <source>
        <dbReference type="SAM" id="MobiDB-lite"/>
    </source>
</evidence>
<reference evidence="2" key="2">
    <citation type="journal article" date="2022" name="Microb. Genom.">
        <title>A chromosome-scale genome assembly of the tomato pathogen Cladosporium fulvum reveals a compartmentalized genome architecture and the presence of a dispensable chromosome.</title>
        <authorList>
            <person name="Zaccaron A.Z."/>
            <person name="Chen L.H."/>
            <person name="Samaras A."/>
            <person name="Stergiopoulos I."/>
        </authorList>
    </citation>
    <scope>NUCLEOTIDE SEQUENCE</scope>
    <source>
        <strain evidence="2">Race5_Kim</strain>
    </source>
</reference>
<feature type="compositionally biased region" description="Basic and acidic residues" evidence="1">
    <location>
        <begin position="744"/>
        <end position="758"/>
    </location>
</feature>
<feature type="compositionally biased region" description="Polar residues" evidence="1">
    <location>
        <begin position="231"/>
        <end position="248"/>
    </location>
</feature>
<sequence length="929" mass="101630">MMANKDSQNEFRSLTGQMEAAEPGSNGTNATARKAASAQNRQTSQAGTPQPPTLRKSSFTNLAPQVSSPLAQSPRTSRNTSPIRKDQPPAKKDSLSTKPSAAAIQRALSASSVPHLQQQQHQGNSISEAVSKLPGRVHATASGESTPQWPISPRLKSPPPSGPSSRRGSAAAQKKSEQGSAPSIQVLSATPQNNNITMQSSSRTASSEDRRPDPQLQPPPAPKASARGPSGKSTLATVQENSGDSQEPSPAAIQAAVDPTPLTKVTGNDDRSPKRETPVKGDEQRPTESGSESTGNKSDTNVQGRDRQHSATHNATSQSQPRPKNAPVKNSYPLTTTKSRQGDGKTGGMTVETETVQSIPQSGLAPAGEAANRLRTDNNGSIRLKPSTETIRPKKERKKDSRTKRSVNQGTATSKADLFERRVADAVDEANTSDSDETFVYESNPVEPQRRQRHHSRTPSVTSAHSMADQQRSAIRGFGDAFDDRRVEGKRSMKFSSRTHNDFDSPDSKDGTIRSHTPRHIGRYGRGGHHSASYDQQTFGDPPYTQASKLRQNHVQRSRPNSPRSPQSMQLRPGGFLAGNRKQEQPYDFEQNADDERTPLVGTGTVRGPRGYGYRSIRRPGSSMAHSFEDYEEPDSRWRCCSGKAGACLLTTLLTIGVVVTAVFFVFASNRPLYDVEIREIKNVLASEQELMLDLKVGAINPNTLGINVGDMDVNVFAKSKHVGTHKPDKDNDVSGKSQRRRRISLEPSDKNGSKDKNPNPIQDPDGHWHAPGDDDDDDDDGSDIEKDAQTMLLGRIFKFDQALNFVASPINRHLHYSTGQLRLMKPGNKTETGGSERWEKVIQYPFELVVRGVLKYQLPISSRLQSVAVGASVMVHPEEGIDKKGNMRLEPISHSEHWQWVEWPDLMDDPEVDDPDERIEGNKVEEIA</sequence>
<organism evidence="2 3">
    <name type="scientific">Passalora fulva</name>
    <name type="common">Tomato leaf mold</name>
    <name type="synonym">Cladosporium fulvum</name>
    <dbReference type="NCBI Taxonomy" id="5499"/>
    <lineage>
        <taxon>Eukaryota</taxon>
        <taxon>Fungi</taxon>
        <taxon>Dikarya</taxon>
        <taxon>Ascomycota</taxon>
        <taxon>Pezizomycotina</taxon>
        <taxon>Dothideomycetes</taxon>
        <taxon>Dothideomycetidae</taxon>
        <taxon>Mycosphaerellales</taxon>
        <taxon>Mycosphaerellaceae</taxon>
        <taxon>Fulvia</taxon>
    </lineage>
</organism>
<accession>A0A9Q8PH86</accession>
<dbReference type="AlphaFoldDB" id="A0A9Q8PH86"/>
<dbReference type="KEGG" id="ffu:CLAFUR5_09403"/>
<dbReference type="GO" id="GO:0000011">
    <property type="term" value="P:vacuole inheritance"/>
    <property type="evidence" value="ECO:0007669"/>
    <property type="project" value="TreeGrafter"/>
</dbReference>
<feature type="region of interest" description="Disordered" evidence="1">
    <location>
        <begin position="1"/>
        <end position="470"/>
    </location>
</feature>
<gene>
    <name evidence="2" type="ORF">CLAFUR5_09403</name>
</gene>
<dbReference type="EMBL" id="CP090171">
    <property type="protein sequence ID" value="UJO22423.1"/>
    <property type="molecule type" value="Genomic_DNA"/>
</dbReference>
<protein>
    <submittedName>
        <fullName evidence="2">Vacuolar segregation protein 7</fullName>
    </submittedName>
</protein>
<feature type="compositionally biased region" description="Basic and acidic residues" evidence="1">
    <location>
        <begin position="499"/>
        <end position="513"/>
    </location>
</feature>
<feature type="compositionally biased region" description="Basic residues" evidence="1">
    <location>
        <begin position="516"/>
        <end position="529"/>
    </location>
</feature>
<dbReference type="GO" id="GO:1903778">
    <property type="term" value="P:protein localization to vacuolar membrane"/>
    <property type="evidence" value="ECO:0007669"/>
    <property type="project" value="TreeGrafter"/>
</dbReference>
<dbReference type="InterPro" id="IPR024260">
    <property type="entry name" value="Vac7"/>
</dbReference>
<dbReference type="GO" id="GO:0070772">
    <property type="term" value="C:PAS complex"/>
    <property type="evidence" value="ECO:0007669"/>
    <property type="project" value="TreeGrafter"/>
</dbReference>
<dbReference type="GeneID" id="71989281"/>
<dbReference type="OrthoDB" id="1204at2759"/>
<dbReference type="PANTHER" id="PTHR28258">
    <property type="entry name" value="VACUOLAR SEGREGATION PROTEIN 7"/>
    <property type="match status" value="1"/>
</dbReference>
<feature type="compositionally biased region" description="Polar residues" evidence="1">
    <location>
        <begin position="25"/>
        <end position="48"/>
    </location>
</feature>
<feature type="compositionally biased region" description="Acidic residues" evidence="1">
    <location>
        <begin position="774"/>
        <end position="783"/>
    </location>
</feature>
<feature type="compositionally biased region" description="Basic residues" evidence="1">
    <location>
        <begin position="394"/>
        <end position="405"/>
    </location>
</feature>
<feature type="compositionally biased region" description="Basic and acidic residues" evidence="1">
    <location>
        <begin position="83"/>
        <end position="95"/>
    </location>
</feature>
<feature type="region of interest" description="Disordered" evidence="1">
    <location>
        <begin position="910"/>
        <end position="929"/>
    </location>
</feature>
<feature type="compositionally biased region" description="Polar residues" evidence="1">
    <location>
        <begin position="108"/>
        <end position="128"/>
    </location>
</feature>
<feature type="compositionally biased region" description="Polar residues" evidence="1">
    <location>
        <begin position="178"/>
        <end position="205"/>
    </location>
</feature>
<name>A0A9Q8PH86_PASFU</name>
<feature type="compositionally biased region" description="Polar residues" evidence="1">
    <location>
        <begin position="533"/>
        <end position="550"/>
    </location>
</feature>
<dbReference type="Pfam" id="PF12751">
    <property type="entry name" value="Vac7"/>
    <property type="match status" value="1"/>
</dbReference>
<feature type="compositionally biased region" description="Basic and acidic residues" evidence="1">
    <location>
        <begin position="267"/>
        <end position="286"/>
    </location>
</feature>
<feature type="compositionally biased region" description="Polar residues" evidence="1">
    <location>
        <begin position="458"/>
        <end position="470"/>
    </location>
</feature>